<organism evidence="2 3">
    <name type="scientific">Ilyodon furcidens</name>
    <name type="common">goldbreast splitfin</name>
    <dbReference type="NCBI Taxonomy" id="33524"/>
    <lineage>
        <taxon>Eukaryota</taxon>
        <taxon>Metazoa</taxon>
        <taxon>Chordata</taxon>
        <taxon>Craniata</taxon>
        <taxon>Vertebrata</taxon>
        <taxon>Euteleostomi</taxon>
        <taxon>Actinopterygii</taxon>
        <taxon>Neopterygii</taxon>
        <taxon>Teleostei</taxon>
        <taxon>Neoteleostei</taxon>
        <taxon>Acanthomorphata</taxon>
        <taxon>Ovalentaria</taxon>
        <taxon>Atherinomorphae</taxon>
        <taxon>Cyprinodontiformes</taxon>
        <taxon>Goodeidae</taxon>
        <taxon>Ilyodon</taxon>
    </lineage>
</organism>
<dbReference type="Proteomes" id="UP001482620">
    <property type="component" value="Unassembled WGS sequence"/>
</dbReference>
<sequence length="273" mass="30835">MAKRRGPCKRYLEDYTAEIPRSTKYRWKIKDRAELQKNIQDHMSQPIASHREVIDGNSRSSSTPRLLDPSFQQNARHDDNINTDGHMSNSSTNGEEEVNNSSSEDEFNNENSPTTTLMDKGIQENDNKDNQISAENCINTSNSEDEHERLNAESTTTSKWDVDISENEEAMSYSEEDLSDAASNEGENHASNEDVMEGNRTREKTPELPVGSEDHADGDNPLYPGAPVLKGERLLMLMSYVLRNNLTGKALTHLLEMFNLIFPERRLSVGVSR</sequence>
<name>A0ABV0V737_9TELE</name>
<proteinExistence type="predicted"/>
<protein>
    <submittedName>
        <fullName evidence="2">Uncharacterized protein</fullName>
    </submittedName>
</protein>
<feature type="compositionally biased region" description="Basic and acidic residues" evidence="1">
    <location>
        <begin position="186"/>
        <end position="218"/>
    </location>
</feature>
<feature type="region of interest" description="Disordered" evidence="1">
    <location>
        <begin position="137"/>
        <end position="223"/>
    </location>
</feature>
<keyword evidence="3" id="KW-1185">Reference proteome</keyword>
<evidence type="ECO:0000313" key="2">
    <source>
        <dbReference type="EMBL" id="MEQ2252824.1"/>
    </source>
</evidence>
<comment type="caution">
    <text evidence="2">The sequence shown here is derived from an EMBL/GenBank/DDBJ whole genome shotgun (WGS) entry which is preliminary data.</text>
</comment>
<feature type="compositionally biased region" description="Acidic residues" evidence="1">
    <location>
        <begin position="94"/>
        <end position="108"/>
    </location>
</feature>
<feature type="compositionally biased region" description="Polar residues" evidence="1">
    <location>
        <begin position="37"/>
        <end position="47"/>
    </location>
</feature>
<feature type="compositionally biased region" description="Acidic residues" evidence="1">
    <location>
        <begin position="163"/>
        <end position="179"/>
    </location>
</feature>
<evidence type="ECO:0000313" key="3">
    <source>
        <dbReference type="Proteomes" id="UP001482620"/>
    </source>
</evidence>
<accession>A0ABV0V737</accession>
<dbReference type="EMBL" id="JAHRIQ010095877">
    <property type="protein sequence ID" value="MEQ2252824.1"/>
    <property type="molecule type" value="Genomic_DNA"/>
</dbReference>
<gene>
    <name evidence="2" type="ORF">ILYODFUR_025809</name>
</gene>
<feature type="compositionally biased region" description="Polar residues" evidence="1">
    <location>
        <begin position="57"/>
        <end position="74"/>
    </location>
</feature>
<evidence type="ECO:0000256" key="1">
    <source>
        <dbReference type="SAM" id="MobiDB-lite"/>
    </source>
</evidence>
<feature type="region of interest" description="Disordered" evidence="1">
    <location>
        <begin position="37"/>
        <end position="122"/>
    </location>
</feature>
<reference evidence="2 3" key="1">
    <citation type="submission" date="2021-06" db="EMBL/GenBank/DDBJ databases">
        <authorList>
            <person name="Palmer J.M."/>
        </authorList>
    </citation>
    <scope>NUCLEOTIDE SEQUENCE [LARGE SCALE GENOMIC DNA]</scope>
    <source>
        <strain evidence="3">if_2019</strain>
        <tissue evidence="2">Muscle</tissue>
    </source>
</reference>